<proteinExistence type="predicted"/>
<dbReference type="OrthoDB" id="29596at2759"/>
<accession>A0A165JP22</accession>
<reference evidence="1 2" key="1">
    <citation type="journal article" date="2016" name="Fungal Biol.">
        <title>The genome of Xylona heveae provides a window into fungal endophytism.</title>
        <authorList>
            <person name="Gazis R."/>
            <person name="Kuo A."/>
            <person name="Riley R."/>
            <person name="LaButti K."/>
            <person name="Lipzen A."/>
            <person name="Lin J."/>
            <person name="Amirebrahimi M."/>
            <person name="Hesse C.N."/>
            <person name="Spatafora J.W."/>
            <person name="Henrissat B."/>
            <person name="Hainaut M."/>
            <person name="Grigoriev I.V."/>
            <person name="Hibbett D.S."/>
        </authorList>
    </citation>
    <scope>NUCLEOTIDE SEQUENCE [LARGE SCALE GENOMIC DNA]</scope>
    <source>
        <strain evidence="1 2">TC161</strain>
    </source>
</reference>
<dbReference type="EMBL" id="KV407454">
    <property type="protein sequence ID" value="KZF26469.1"/>
    <property type="molecule type" value="Genomic_DNA"/>
</dbReference>
<keyword evidence="2" id="KW-1185">Reference proteome</keyword>
<dbReference type="Proteomes" id="UP000076632">
    <property type="component" value="Unassembled WGS sequence"/>
</dbReference>
<sequence length="65" mass="7126">MEEAKTGGLQLVDGLKLYIEPTVVLLPSRIDENVEARFLSGGTSKRGSDSDEGLKNFSKVLPKKY</sequence>
<evidence type="ECO:0000313" key="1">
    <source>
        <dbReference type="EMBL" id="KZF26469.1"/>
    </source>
</evidence>
<gene>
    <name evidence="1" type="ORF">L228DRAFT_242948</name>
</gene>
<dbReference type="GeneID" id="28896705"/>
<dbReference type="AlphaFoldDB" id="A0A165JP22"/>
<dbReference type="InParanoid" id="A0A165JP22"/>
<name>A0A165JP22_XYLHT</name>
<evidence type="ECO:0000313" key="2">
    <source>
        <dbReference type="Proteomes" id="UP000076632"/>
    </source>
</evidence>
<organism evidence="1 2">
    <name type="scientific">Xylona heveae (strain CBS 132557 / TC161)</name>
    <dbReference type="NCBI Taxonomy" id="1328760"/>
    <lineage>
        <taxon>Eukaryota</taxon>
        <taxon>Fungi</taxon>
        <taxon>Dikarya</taxon>
        <taxon>Ascomycota</taxon>
        <taxon>Pezizomycotina</taxon>
        <taxon>Xylonomycetes</taxon>
        <taxon>Xylonales</taxon>
        <taxon>Xylonaceae</taxon>
        <taxon>Xylona</taxon>
    </lineage>
</organism>
<protein>
    <submittedName>
        <fullName evidence="1">Uncharacterized protein</fullName>
    </submittedName>
</protein>
<dbReference type="RefSeq" id="XP_018192024.1">
    <property type="nucleotide sequence ID" value="XM_018331568.1"/>
</dbReference>